<name>A0A979FPT9_HYAAZ</name>
<feature type="region of interest" description="Disordered" evidence="1">
    <location>
        <begin position="242"/>
        <end position="277"/>
    </location>
</feature>
<dbReference type="AlphaFoldDB" id="A0A979FPT9"/>
<feature type="compositionally biased region" description="Low complexity" evidence="1">
    <location>
        <begin position="334"/>
        <end position="345"/>
    </location>
</feature>
<feature type="region of interest" description="Disordered" evidence="1">
    <location>
        <begin position="112"/>
        <end position="137"/>
    </location>
</feature>
<dbReference type="GeneID" id="125178721"/>
<organism evidence="2 3">
    <name type="scientific">Hyalella azteca</name>
    <name type="common">Amphipod</name>
    <dbReference type="NCBI Taxonomy" id="294128"/>
    <lineage>
        <taxon>Eukaryota</taxon>
        <taxon>Metazoa</taxon>
        <taxon>Ecdysozoa</taxon>
        <taxon>Arthropoda</taxon>
        <taxon>Crustacea</taxon>
        <taxon>Multicrustacea</taxon>
        <taxon>Malacostraca</taxon>
        <taxon>Eumalacostraca</taxon>
        <taxon>Peracarida</taxon>
        <taxon>Amphipoda</taxon>
        <taxon>Senticaudata</taxon>
        <taxon>Talitrida</taxon>
        <taxon>Talitroidea</taxon>
        <taxon>Hyalellidae</taxon>
        <taxon>Hyalella</taxon>
    </lineage>
</organism>
<sequence length="368" mass="40085">MEWRSADPVHINASVDLSEYSSSDDDELGPSSPIYCPPAAPLLTTPLHRTTNLLDEARRRRRLDQLEQLKREQLMHLDQLDEADDKLQPLLIAHTEHNPSFLTDILHISEDSSSLLSPSNPGSSSVGEVRSELASLDGGSGVDANLLAASGFDDSENEDSSSGNLSSIEEAPNEMLNKNEAQNLMQHLSSDTLQSDFPSNSDHNGCEEINLPNASASALHSGQLEKDFPSYCQESCQEPKLDGGSYSNLPQFPTPWEPHVDNGHHITNTGNSSSLNPDESLILLTERDSVRQTAILNEESSKNTHSGSHSSERQRRGEKICGFDSVSSHQEVNSSASGKKSLSSLPKVEPPSSAKNTSISLFELLFFV</sequence>
<dbReference type="KEGG" id="hazt:125178721"/>
<feature type="region of interest" description="Disordered" evidence="1">
    <location>
        <begin position="296"/>
        <end position="355"/>
    </location>
</feature>
<proteinExistence type="predicted"/>
<keyword evidence="2" id="KW-1185">Reference proteome</keyword>
<feature type="compositionally biased region" description="Basic and acidic residues" evidence="1">
    <location>
        <begin position="310"/>
        <end position="321"/>
    </location>
</feature>
<dbReference type="RefSeq" id="XP_047739121.1">
    <property type="nucleotide sequence ID" value="XM_047883165.1"/>
</dbReference>
<evidence type="ECO:0000256" key="1">
    <source>
        <dbReference type="SAM" id="MobiDB-lite"/>
    </source>
</evidence>
<dbReference type="Proteomes" id="UP000694843">
    <property type="component" value="Unplaced"/>
</dbReference>
<protein>
    <submittedName>
        <fullName evidence="3">Uncharacterized protein LOC125178721</fullName>
    </submittedName>
</protein>
<feature type="compositionally biased region" description="Polar residues" evidence="1">
    <location>
        <begin position="265"/>
        <end position="277"/>
    </location>
</feature>
<evidence type="ECO:0000313" key="2">
    <source>
        <dbReference type="Proteomes" id="UP000694843"/>
    </source>
</evidence>
<accession>A0A979FPT9</accession>
<reference evidence="3" key="1">
    <citation type="submission" date="2025-08" db="UniProtKB">
        <authorList>
            <consortium name="RefSeq"/>
        </authorList>
    </citation>
    <scope>IDENTIFICATION</scope>
    <source>
        <tissue evidence="3">Whole organism</tissue>
    </source>
</reference>
<evidence type="ECO:0000313" key="3">
    <source>
        <dbReference type="RefSeq" id="XP_047739121.1"/>
    </source>
</evidence>
<feature type="compositionally biased region" description="Low complexity" evidence="1">
    <location>
        <begin position="112"/>
        <end position="128"/>
    </location>
</feature>
<gene>
    <name evidence="3" type="primary">LOC125178721</name>
</gene>